<reference evidence="9 10" key="2">
    <citation type="submission" date="2018-11" db="EMBL/GenBank/DDBJ databases">
        <authorList>
            <consortium name="Pathogen Informatics"/>
        </authorList>
    </citation>
    <scope>NUCLEOTIDE SEQUENCE [LARGE SCALE GENOMIC DNA]</scope>
</reference>
<comment type="function">
    <text evidence="7">Putative phospholipase.</text>
</comment>
<accession>A0A0R3RAM9</accession>
<evidence type="ECO:0000256" key="1">
    <source>
        <dbReference type="ARBA" id="ARBA00007835"/>
    </source>
</evidence>
<dbReference type="InterPro" id="IPR007000">
    <property type="entry name" value="PLipase_B-like"/>
</dbReference>
<evidence type="ECO:0000256" key="6">
    <source>
        <dbReference type="ARBA" id="ARBA00023180"/>
    </source>
</evidence>
<evidence type="ECO:0000313" key="11">
    <source>
        <dbReference type="WBParaSite" id="BTMF_0001709301-mRNA-1"/>
    </source>
</evidence>
<evidence type="ECO:0000313" key="10">
    <source>
        <dbReference type="Proteomes" id="UP000280834"/>
    </source>
</evidence>
<gene>
    <name evidence="9" type="ORF">BTMF_LOCUS15065</name>
</gene>
<evidence type="ECO:0000256" key="8">
    <source>
        <dbReference type="SAM" id="Phobius"/>
    </source>
</evidence>
<dbReference type="AlphaFoldDB" id="A0A0R3RAM9"/>
<evidence type="ECO:0000256" key="4">
    <source>
        <dbReference type="ARBA" id="ARBA00022963"/>
    </source>
</evidence>
<name>A0A0R3RAM9_9BILA</name>
<keyword evidence="8" id="KW-0472">Membrane</keyword>
<evidence type="ECO:0000313" key="9">
    <source>
        <dbReference type="EMBL" id="VDO52311.1"/>
    </source>
</evidence>
<dbReference type="PANTHER" id="PTHR12370:SF3">
    <property type="entry name" value="PHOSPHOLIPASE B-LIKE 2-RELATED"/>
    <property type="match status" value="1"/>
</dbReference>
<sequence>MIQLAGDFIDLRKMFGKNKSDASHCSGLIKLAPDNADLFIAHVTMSGYEMMNRILKFYKFAFEKEKIPGYATSFSSYPGSLTSLDDFILATSGLVIFMLISFIYYLFKFILLLLEK</sequence>
<keyword evidence="4 7" id="KW-0442">Lipid degradation</keyword>
<keyword evidence="8" id="KW-1133">Transmembrane helix</keyword>
<keyword evidence="8" id="KW-0812">Transmembrane</keyword>
<dbReference type="GO" id="GO:0004620">
    <property type="term" value="F:phospholipase activity"/>
    <property type="evidence" value="ECO:0007669"/>
    <property type="project" value="InterPro"/>
</dbReference>
<keyword evidence="3 7" id="KW-0378">Hydrolase</keyword>
<evidence type="ECO:0000256" key="3">
    <source>
        <dbReference type="ARBA" id="ARBA00022801"/>
    </source>
</evidence>
<dbReference type="GO" id="GO:0005576">
    <property type="term" value="C:extracellular region"/>
    <property type="evidence" value="ECO:0007669"/>
    <property type="project" value="TreeGrafter"/>
</dbReference>
<keyword evidence="6" id="KW-0325">Glycoprotein</keyword>
<comment type="similarity">
    <text evidence="1 7">Belongs to the phospholipase B-like family.</text>
</comment>
<keyword evidence="2" id="KW-0732">Signal</keyword>
<dbReference type="EMBL" id="UZAG01022018">
    <property type="protein sequence ID" value="VDO52311.1"/>
    <property type="molecule type" value="Genomic_DNA"/>
</dbReference>
<evidence type="ECO:0000256" key="5">
    <source>
        <dbReference type="ARBA" id="ARBA00023098"/>
    </source>
</evidence>
<feature type="transmembrane region" description="Helical" evidence="8">
    <location>
        <begin position="87"/>
        <end position="107"/>
    </location>
</feature>
<dbReference type="PANTHER" id="PTHR12370">
    <property type="entry name" value="PHOSPHOLIPASE B-RELATED"/>
    <property type="match status" value="1"/>
</dbReference>
<dbReference type="STRING" id="42155.A0A0R3RAM9"/>
<dbReference type="Pfam" id="PF04916">
    <property type="entry name" value="Phospholip_B"/>
    <property type="match status" value="1"/>
</dbReference>
<reference evidence="11" key="1">
    <citation type="submission" date="2017-02" db="UniProtKB">
        <authorList>
            <consortium name="WormBaseParasite"/>
        </authorList>
    </citation>
    <scope>IDENTIFICATION</scope>
</reference>
<evidence type="ECO:0000256" key="7">
    <source>
        <dbReference type="RuleBase" id="RU364138"/>
    </source>
</evidence>
<keyword evidence="5 7" id="KW-0443">Lipid metabolism</keyword>
<evidence type="ECO:0000256" key="2">
    <source>
        <dbReference type="ARBA" id="ARBA00022729"/>
    </source>
</evidence>
<dbReference type="EC" id="3.1.1.-" evidence="7"/>
<dbReference type="WBParaSite" id="BTMF_0001709301-mRNA-1">
    <property type="protein sequence ID" value="BTMF_0001709301-mRNA-1"/>
    <property type="gene ID" value="BTMF_0001709301"/>
</dbReference>
<keyword evidence="10" id="KW-1185">Reference proteome</keyword>
<dbReference type="Gene3D" id="3.60.60.30">
    <property type="match status" value="1"/>
</dbReference>
<protein>
    <recommendedName>
        <fullName evidence="7">Phospholipase B-like</fullName>
        <ecNumber evidence="7">3.1.1.-</ecNumber>
    </recommendedName>
</protein>
<proteinExistence type="inferred from homology"/>
<dbReference type="GO" id="GO:0009395">
    <property type="term" value="P:phospholipid catabolic process"/>
    <property type="evidence" value="ECO:0007669"/>
    <property type="project" value="TreeGrafter"/>
</dbReference>
<organism evidence="11">
    <name type="scientific">Brugia timori</name>
    <dbReference type="NCBI Taxonomy" id="42155"/>
    <lineage>
        <taxon>Eukaryota</taxon>
        <taxon>Metazoa</taxon>
        <taxon>Ecdysozoa</taxon>
        <taxon>Nematoda</taxon>
        <taxon>Chromadorea</taxon>
        <taxon>Rhabditida</taxon>
        <taxon>Spirurina</taxon>
        <taxon>Spiruromorpha</taxon>
        <taxon>Filarioidea</taxon>
        <taxon>Onchocercidae</taxon>
        <taxon>Brugia</taxon>
    </lineage>
</organism>
<dbReference type="Proteomes" id="UP000280834">
    <property type="component" value="Unassembled WGS sequence"/>
</dbReference>